<dbReference type="Proteomes" id="UP001218218">
    <property type="component" value="Unassembled WGS sequence"/>
</dbReference>
<dbReference type="AlphaFoldDB" id="A0AAD7EK16"/>
<organism evidence="1 2">
    <name type="scientific">Mycena albidolilacea</name>
    <dbReference type="NCBI Taxonomy" id="1033008"/>
    <lineage>
        <taxon>Eukaryota</taxon>
        <taxon>Fungi</taxon>
        <taxon>Dikarya</taxon>
        <taxon>Basidiomycota</taxon>
        <taxon>Agaricomycotina</taxon>
        <taxon>Agaricomycetes</taxon>
        <taxon>Agaricomycetidae</taxon>
        <taxon>Agaricales</taxon>
        <taxon>Marasmiineae</taxon>
        <taxon>Mycenaceae</taxon>
        <taxon>Mycena</taxon>
    </lineage>
</organism>
<protein>
    <submittedName>
        <fullName evidence="1">Uncharacterized protein</fullName>
    </submittedName>
</protein>
<comment type="caution">
    <text evidence="1">The sequence shown here is derived from an EMBL/GenBank/DDBJ whole genome shotgun (WGS) entry which is preliminary data.</text>
</comment>
<dbReference type="EMBL" id="JARIHO010000034">
    <property type="protein sequence ID" value="KAJ7333324.1"/>
    <property type="molecule type" value="Genomic_DNA"/>
</dbReference>
<gene>
    <name evidence="1" type="ORF">DFH08DRAFT_814434</name>
</gene>
<keyword evidence="2" id="KW-1185">Reference proteome</keyword>
<sequence>MWKLKNDQVITQAGALLPEKEIINKTSSSQTGPSKGTAHLAQTLVEETWSNTPDDEVAHWLDHIIKKKKKKKEYSRRANSLDGNRWDGQFRTLHYVPVNNKTYPKQTEYFGIYVPVNADGGNKFEGAKVYESKMQNSENLVTNCKFYPTPMPQIRSKIDS</sequence>
<accession>A0AAD7EK16</accession>
<name>A0AAD7EK16_9AGAR</name>
<proteinExistence type="predicted"/>
<reference evidence="1" key="1">
    <citation type="submission" date="2023-03" db="EMBL/GenBank/DDBJ databases">
        <title>Massive genome expansion in bonnet fungi (Mycena s.s.) driven by repeated elements and novel gene families across ecological guilds.</title>
        <authorList>
            <consortium name="Lawrence Berkeley National Laboratory"/>
            <person name="Harder C.B."/>
            <person name="Miyauchi S."/>
            <person name="Viragh M."/>
            <person name="Kuo A."/>
            <person name="Thoen E."/>
            <person name="Andreopoulos B."/>
            <person name="Lu D."/>
            <person name="Skrede I."/>
            <person name="Drula E."/>
            <person name="Henrissat B."/>
            <person name="Morin E."/>
            <person name="Kohler A."/>
            <person name="Barry K."/>
            <person name="LaButti K."/>
            <person name="Morin E."/>
            <person name="Salamov A."/>
            <person name="Lipzen A."/>
            <person name="Mereny Z."/>
            <person name="Hegedus B."/>
            <person name="Baldrian P."/>
            <person name="Stursova M."/>
            <person name="Weitz H."/>
            <person name="Taylor A."/>
            <person name="Grigoriev I.V."/>
            <person name="Nagy L.G."/>
            <person name="Martin F."/>
            <person name="Kauserud H."/>
        </authorList>
    </citation>
    <scope>NUCLEOTIDE SEQUENCE</scope>
    <source>
        <strain evidence="1">CBHHK002</strain>
    </source>
</reference>
<evidence type="ECO:0000313" key="1">
    <source>
        <dbReference type="EMBL" id="KAJ7333324.1"/>
    </source>
</evidence>
<evidence type="ECO:0000313" key="2">
    <source>
        <dbReference type="Proteomes" id="UP001218218"/>
    </source>
</evidence>